<accession>A0AC34PV74</accession>
<protein>
    <submittedName>
        <fullName evidence="2">SH2 domain-containing protein</fullName>
    </submittedName>
</protein>
<reference evidence="2" key="1">
    <citation type="submission" date="2022-11" db="UniProtKB">
        <authorList>
            <consortium name="WormBaseParasite"/>
        </authorList>
    </citation>
    <scope>IDENTIFICATION</scope>
</reference>
<proteinExistence type="predicted"/>
<organism evidence="1 2">
    <name type="scientific">Panagrolaimus sp. JU765</name>
    <dbReference type="NCBI Taxonomy" id="591449"/>
    <lineage>
        <taxon>Eukaryota</taxon>
        <taxon>Metazoa</taxon>
        <taxon>Ecdysozoa</taxon>
        <taxon>Nematoda</taxon>
        <taxon>Chromadorea</taxon>
        <taxon>Rhabditida</taxon>
        <taxon>Tylenchina</taxon>
        <taxon>Panagrolaimomorpha</taxon>
        <taxon>Panagrolaimoidea</taxon>
        <taxon>Panagrolaimidae</taxon>
        <taxon>Panagrolaimus</taxon>
    </lineage>
</organism>
<evidence type="ECO:0000313" key="2">
    <source>
        <dbReference type="WBParaSite" id="JU765_v2.g10242.t1"/>
    </source>
</evidence>
<dbReference type="WBParaSite" id="JU765_v2.g10242.t1">
    <property type="protein sequence ID" value="JU765_v2.g10242.t1"/>
    <property type="gene ID" value="JU765_v2.g10242"/>
</dbReference>
<evidence type="ECO:0000313" key="1">
    <source>
        <dbReference type="Proteomes" id="UP000887576"/>
    </source>
</evidence>
<name>A0AC34PV74_9BILA</name>
<dbReference type="Proteomes" id="UP000887576">
    <property type="component" value="Unplaced"/>
</dbReference>
<sequence length="337" mass="39605">MSLLQDILDKMYVEPELLEQLDEEQKQTLFIKMREEQIRRWRIHEEKAEEEERKNPKQRKNGRKIQWLTGRDKEVWVWVLGEDVEEPPVQETDADEGERSNDFEEQERRLLETEADFQRLREFEEQERKSREAEAEIRQLAQKTRMLYQKNLRTSDVLLSALNQNKATSLKDAIKQAKPPRPRDREAIVQWYINNEMPKGTGFDPKTNLPARWFHGIISRAESEELLSDKPSGAFLVRVSEKIWGYTISYMIGAGQTKHFLVEVIPEGYQFLGTNQIVHKSLYDLILYHETAPITTKGKEILQLPVGQNSSTPDFADLIDTSNLNGFKARLNFFRRL</sequence>